<reference evidence="7 8" key="1">
    <citation type="submission" date="2014-04" db="EMBL/GenBank/DDBJ databases">
        <authorList>
            <person name="Bishop-Lilly K.A."/>
            <person name="Broomall S.M."/>
            <person name="Chain P.S."/>
            <person name="Chertkov O."/>
            <person name="Coyne S.R."/>
            <person name="Daligault H.E."/>
            <person name="Davenport K.W."/>
            <person name="Erkkila T."/>
            <person name="Frey K.G."/>
            <person name="Gibbons H.S."/>
            <person name="Gu W."/>
            <person name="Jaissle J."/>
            <person name="Johnson S.L."/>
            <person name="Koroleva G.I."/>
            <person name="Ladner J.T."/>
            <person name="Lo C.-C."/>
            <person name="Minogue T.D."/>
            <person name="Munk C."/>
            <person name="Palacios G.F."/>
            <person name="Redden C.L."/>
            <person name="Rosenzweig C.N."/>
            <person name="Scholz M.B."/>
            <person name="Teshima H."/>
            <person name="Xu Y."/>
        </authorList>
    </citation>
    <scope>NUCLEOTIDE SEQUENCE [LARGE SCALE GENOMIC DNA]</scope>
    <source>
        <strain evidence="7 8">8244</strain>
    </source>
</reference>
<evidence type="ECO:0000256" key="2">
    <source>
        <dbReference type="ARBA" id="ARBA00022490"/>
    </source>
</evidence>
<keyword evidence="2" id="KW-0963">Cytoplasm</keyword>
<dbReference type="Gene3D" id="1.20.120.520">
    <property type="entry name" value="nmb1532 protein domain like"/>
    <property type="match status" value="1"/>
</dbReference>
<dbReference type="GO" id="GO:0005737">
    <property type="term" value="C:cytoplasm"/>
    <property type="evidence" value="ECO:0007669"/>
    <property type="project" value="UniProtKB-SubCell"/>
</dbReference>
<evidence type="ECO:0000313" key="8">
    <source>
        <dbReference type="Proteomes" id="UP000029278"/>
    </source>
</evidence>
<dbReference type="NCBIfam" id="TIGR03652">
    <property type="entry name" value="FeS_repair_RIC"/>
    <property type="match status" value="1"/>
</dbReference>
<comment type="caution">
    <text evidence="7">The sequence shown here is derived from an EMBL/GenBank/DDBJ whole genome shotgun (WGS) entry which is preliminary data.</text>
</comment>
<dbReference type="PANTHER" id="PTHR36438">
    <property type="entry name" value="IRON-SULFUR CLUSTER REPAIR PROTEIN YTFE"/>
    <property type="match status" value="1"/>
</dbReference>
<dbReference type="PANTHER" id="PTHR36438:SF1">
    <property type="entry name" value="IRON-SULFUR CLUSTER REPAIR PROTEIN YTFE"/>
    <property type="match status" value="1"/>
</dbReference>
<dbReference type="GO" id="GO:0046872">
    <property type="term" value="F:metal ion binding"/>
    <property type="evidence" value="ECO:0007669"/>
    <property type="project" value="UniProtKB-KW"/>
</dbReference>
<evidence type="ECO:0000256" key="4">
    <source>
        <dbReference type="ARBA" id="ARBA00023004"/>
    </source>
</evidence>
<dbReference type="PATRIC" id="fig|44252.3.peg.2137"/>
<keyword evidence="8" id="KW-1185">Reference proteome</keyword>
<dbReference type="HOGENOM" id="CLU_076075_0_1_9"/>
<sequence length="235" mass="27288">MNHIQALFKEQDMVRDIVLRFPKSADYFRGRKIDFCCGGARPLGEAAAERGIPVETLLTDLNRLAAEHPRAEEEQDWTKAESADLIGHIVNTHHRYLREELPEIQKNVTKVSRVHGDADTHLREVERLFGELRRELLEHTDKEEAEEFPKIILWEKSRDPEVLEKLQSAIAELESEHDAAGDILKQLRELTDDFQPPGHACTTYRLTYSRLEELEAMTFTHVHLENNILFPRYTI</sequence>
<organism evidence="7 8">
    <name type="scientific">Paenibacillus macerans</name>
    <name type="common">Bacillus macerans</name>
    <dbReference type="NCBI Taxonomy" id="44252"/>
    <lineage>
        <taxon>Bacteria</taxon>
        <taxon>Bacillati</taxon>
        <taxon>Bacillota</taxon>
        <taxon>Bacilli</taxon>
        <taxon>Bacillales</taxon>
        <taxon>Paenibacillaceae</taxon>
        <taxon>Paenibacillus</taxon>
    </lineage>
</organism>
<dbReference type="InterPro" id="IPR019903">
    <property type="entry name" value="RIC_family"/>
</dbReference>
<dbReference type="EMBL" id="JMQA01000021">
    <property type="protein sequence ID" value="KFN09734.1"/>
    <property type="molecule type" value="Genomic_DNA"/>
</dbReference>
<protein>
    <submittedName>
        <fullName evidence="7">Iron-sulfur cluster repair di-iron protein</fullName>
    </submittedName>
</protein>
<evidence type="ECO:0000256" key="3">
    <source>
        <dbReference type="ARBA" id="ARBA00022723"/>
    </source>
</evidence>
<evidence type="ECO:0000256" key="1">
    <source>
        <dbReference type="ARBA" id="ARBA00004496"/>
    </source>
</evidence>
<dbReference type="InterPro" id="IPR012312">
    <property type="entry name" value="Hemerythrin-like"/>
</dbReference>
<dbReference type="Proteomes" id="UP000029278">
    <property type="component" value="Unassembled WGS sequence"/>
</dbReference>
<evidence type="ECO:0000259" key="6">
    <source>
        <dbReference type="Pfam" id="PF01814"/>
    </source>
</evidence>
<dbReference type="Pfam" id="PF01814">
    <property type="entry name" value="Hemerythrin"/>
    <property type="match status" value="1"/>
</dbReference>
<comment type="subcellular location">
    <subcellularLocation>
        <location evidence="1">Cytoplasm</location>
    </subcellularLocation>
</comment>
<keyword evidence="5" id="KW-0175">Coiled coil</keyword>
<keyword evidence="3" id="KW-0479">Metal-binding</keyword>
<feature type="coiled-coil region" evidence="5">
    <location>
        <begin position="122"/>
        <end position="190"/>
    </location>
</feature>
<evidence type="ECO:0000256" key="5">
    <source>
        <dbReference type="SAM" id="Coils"/>
    </source>
</evidence>
<dbReference type="Gene3D" id="1.10.3910.10">
    <property type="entry name" value="SP0561-like"/>
    <property type="match status" value="1"/>
</dbReference>
<gene>
    <name evidence="7" type="primary">ric</name>
    <name evidence="7" type="ORF">DJ90_3635</name>
</gene>
<dbReference type="InterPro" id="IPR038062">
    <property type="entry name" value="ScdA-like_N_sf"/>
</dbReference>
<keyword evidence="4" id="KW-0408">Iron</keyword>
<accession>A0A090ZEI4</accession>
<feature type="domain" description="Hemerythrin-like" evidence="6">
    <location>
        <begin position="88"/>
        <end position="232"/>
    </location>
</feature>
<dbReference type="AlphaFoldDB" id="A0A090ZEI4"/>
<proteinExistence type="predicted"/>
<evidence type="ECO:0000313" key="7">
    <source>
        <dbReference type="EMBL" id="KFN09734.1"/>
    </source>
</evidence>
<dbReference type="Pfam" id="PF04405">
    <property type="entry name" value="ScdA_N"/>
    <property type="match status" value="1"/>
</dbReference>
<dbReference type="STRING" id="44252.DJ90_3635"/>
<name>A0A090ZEI4_PAEMA</name>